<sequence>MFTNIIAGLAVADIEKIMQDFQINHAESSQQSSIVRPISVILRASDAECTDHYTLIKSTCRIQKILSIGNRCAYKCCNGSSVEIYK</sequence>
<evidence type="ECO:0000313" key="1">
    <source>
        <dbReference type="EMBL" id="GFT02471.1"/>
    </source>
</evidence>
<dbReference type="Proteomes" id="UP000887013">
    <property type="component" value="Unassembled WGS sequence"/>
</dbReference>
<evidence type="ECO:0000313" key="2">
    <source>
        <dbReference type="Proteomes" id="UP000887013"/>
    </source>
</evidence>
<name>A0A8X6NA21_NEPPI</name>
<protein>
    <submittedName>
        <fullName evidence="1">Uncharacterized protein</fullName>
    </submittedName>
</protein>
<gene>
    <name evidence="1" type="ORF">NPIL_499561</name>
</gene>
<comment type="caution">
    <text evidence="1">The sequence shown here is derived from an EMBL/GenBank/DDBJ whole genome shotgun (WGS) entry which is preliminary data.</text>
</comment>
<proteinExistence type="predicted"/>
<accession>A0A8X6NA21</accession>
<reference evidence="1" key="1">
    <citation type="submission" date="2020-08" db="EMBL/GenBank/DDBJ databases">
        <title>Multicomponent nature underlies the extraordinary mechanical properties of spider dragline silk.</title>
        <authorList>
            <person name="Kono N."/>
            <person name="Nakamura H."/>
            <person name="Mori M."/>
            <person name="Yoshida Y."/>
            <person name="Ohtoshi R."/>
            <person name="Malay A.D."/>
            <person name="Moran D.A.P."/>
            <person name="Tomita M."/>
            <person name="Numata K."/>
            <person name="Arakawa K."/>
        </authorList>
    </citation>
    <scope>NUCLEOTIDE SEQUENCE</scope>
</reference>
<keyword evidence="2" id="KW-1185">Reference proteome</keyword>
<dbReference type="EMBL" id="BMAW01055724">
    <property type="protein sequence ID" value="GFT02471.1"/>
    <property type="molecule type" value="Genomic_DNA"/>
</dbReference>
<organism evidence="1 2">
    <name type="scientific">Nephila pilipes</name>
    <name type="common">Giant wood spider</name>
    <name type="synonym">Nephila maculata</name>
    <dbReference type="NCBI Taxonomy" id="299642"/>
    <lineage>
        <taxon>Eukaryota</taxon>
        <taxon>Metazoa</taxon>
        <taxon>Ecdysozoa</taxon>
        <taxon>Arthropoda</taxon>
        <taxon>Chelicerata</taxon>
        <taxon>Arachnida</taxon>
        <taxon>Araneae</taxon>
        <taxon>Araneomorphae</taxon>
        <taxon>Entelegynae</taxon>
        <taxon>Araneoidea</taxon>
        <taxon>Nephilidae</taxon>
        <taxon>Nephila</taxon>
    </lineage>
</organism>
<dbReference type="AlphaFoldDB" id="A0A8X6NA21"/>